<evidence type="ECO:0000256" key="17">
    <source>
        <dbReference type="SAM" id="MobiDB-lite"/>
    </source>
</evidence>
<keyword evidence="11" id="KW-0443">Lipid metabolism</keyword>
<comment type="similarity">
    <text evidence="4">Belongs to the WD repeat SCAP family.</text>
</comment>
<keyword evidence="7" id="KW-0853">WD repeat</keyword>
<evidence type="ECO:0000256" key="7">
    <source>
        <dbReference type="ARBA" id="ARBA00022574"/>
    </source>
</evidence>
<accession>A0ABR1B4V9</accession>
<evidence type="ECO:0000256" key="8">
    <source>
        <dbReference type="ARBA" id="ARBA00022737"/>
    </source>
</evidence>
<dbReference type="EMBL" id="JAWJWF010000003">
    <property type="protein sequence ID" value="KAK6634949.1"/>
    <property type="molecule type" value="Genomic_DNA"/>
</dbReference>
<dbReference type="InterPro" id="IPR015943">
    <property type="entry name" value="WD40/YVTN_repeat-like_dom_sf"/>
</dbReference>
<dbReference type="PANTHER" id="PTHR46378">
    <property type="entry name" value="STEROL REGULATORY ELEMENT-BINDING PROTEIN CLEAVAGE-ACTIVATING PROTEIN"/>
    <property type="match status" value="1"/>
</dbReference>
<protein>
    <recommendedName>
        <fullName evidence="5">Sterol regulatory element-binding protein cleavage-activating protein</fullName>
    </recommendedName>
</protein>
<dbReference type="Proteomes" id="UP001359485">
    <property type="component" value="Unassembled WGS sequence"/>
</dbReference>
<dbReference type="InterPro" id="IPR053958">
    <property type="entry name" value="HMGCR/SNAP/NPC1-like_SSD"/>
</dbReference>
<evidence type="ECO:0000256" key="16">
    <source>
        <dbReference type="ARBA" id="ARBA00045958"/>
    </source>
</evidence>
<dbReference type="Gene3D" id="2.130.10.10">
    <property type="entry name" value="YVTN repeat-like/Quinoprotein amine dehydrogenase"/>
    <property type="match status" value="1"/>
</dbReference>
<name>A0ABR1B4V9_POLSC</name>
<keyword evidence="13 18" id="KW-0472">Membrane</keyword>
<evidence type="ECO:0000256" key="14">
    <source>
        <dbReference type="ARBA" id="ARBA00023166"/>
    </source>
</evidence>
<dbReference type="SUPFAM" id="SSF82866">
    <property type="entry name" value="Multidrug efflux transporter AcrB transmembrane domain"/>
    <property type="match status" value="1"/>
</dbReference>
<keyword evidence="15" id="KW-0753">Steroid metabolism</keyword>
<dbReference type="InterPro" id="IPR057041">
    <property type="entry name" value="SCAP_N"/>
</dbReference>
<feature type="transmembrane region" description="Helical" evidence="18">
    <location>
        <begin position="37"/>
        <end position="55"/>
    </location>
</feature>
<feature type="transmembrane region" description="Helical" evidence="18">
    <location>
        <begin position="765"/>
        <end position="787"/>
    </location>
</feature>
<comment type="function">
    <text evidence="16">Escort protein required for cholesterol as well as lipid homeostasis. Regulates export of the SCAP-SREBP complex from the endoplasmic reticulum to the Golgi upon low cholesterol, thereby regulating the processing of sterol regulatory element-binding proteins (SREBPs) SREBF1/SREBP1 and SREBF2/SREBP2. At high sterol concentrations, formation of a ternary complex with INSIG (INSIG1 or INSIG2) leads to mask the ER export signal in SCAP, promoting retention of the complex in the endoplasmic reticulum. Low sterol concentrations trigger release of INSIG, a conformational change in the SSD domain of SCAP, unmasking of the ER export signal, promoting recruitment into COPII-coated vesicles and transport of the SCAP-SREBP to the Golgi: in the Golgi, SREBPs are then processed, releasing the transcription factor fragment of SREBPs from the membrane, its import into the nucleus and up-regulation of LDLR, INSIG1 and the mevalonate pathway. Binds cholesterol via its SSD domain.</text>
</comment>
<dbReference type="Pfam" id="PF24006">
    <property type="entry name" value="SCAP_N"/>
    <property type="match status" value="1"/>
</dbReference>
<feature type="transmembrane region" description="Helical" evidence="18">
    <location>
        <begin position="362"/>
        <end position="379"/>
    </location>
</feature>
<dbReference type="InterPro" id="IPR057042">
    <property type="entry name" value="Beta-prop_SCAP"/>
</dbReference>
<evidence type="ECO:0000256" key="10">
    <source>
        <dbReference type="ARBA" id="ARBA00023034"/>
    </source>
</evidence>
<dbReference type="InterPro" id="IPR030225">
    <property type="entry name" value="SCAP"/>
</dbReference>
<feature type="compositionally biased region" description="Basic and acidic residues" evidence="17">
    <location>
        <begin position="647"/>
        <end position="659"/>
    </location>
</feature>
<dbReference type="Pfam" id="PF12349">
    <property type="entry name" value="Sterol-sensing"/>
    <property type="match status" value="1"/>
</dbReference>
<feature type="transmembrane region" description="Helical" evidence="18">
    <location>
        <begin position="556"/>
        <end position="576"/>
    </location>
</feature>
<comment type="caution">
    <text evidence="20">The sequence shown here is derived from an EMBL/GenBank/DDBJ whole genome shotgun (WGS) entry which is preliminary data.</text>
</comment>
<feature type="transmembrane region" description="Helical" evidence="18">
    <location>
        <begin position="299"/>
        <end position="317"/>
    </location>
</feature>
<evidence type="ECO:0000256" key="15">
    <source>
        <dbReference type="ARBA" id="ARBA00023221"/>
    </source>
</evidence>
<evidence type="ECO:0000313" key="20">
    <source>
        <dbReference type="EMBL" id="KAK6634949.1"/>
    </source>
</evidence>
<evidence type="ECO:0000256" key="9">
    <source>
        <dbReference type="ARBA" id="ARBA00022824"/>
    </source>
</evidence>
<dbReference type="InterPro" id="IPR000731">
    <property type="entry name" value="SSD"/>
</dbReference>
<sequence>MKRKKEVGTPPSERVNLPERVAHFYYSHGLLCSSHPILVLFFAISVILLCSYPLINLPLPGDTPIQTITDSHNFTVSNNLTVFSGRPAIYIQQVVLKTGVSPWLKELIVSDAFRAPLYQVFPLLETIRNFQPENSTQSLSNLCLHVETVKLKSSEEGKKLLPEYNCLILSPANFWQQNGNTFQMDTNLMGTIFNYHNFQKGKISLTELLFGVNMKESGLKRHPIRSRPRILQYAITLVLEEFDEGYISGLRKKLEHQYPFYTTQGDMQQSNISQNTKLYKPSNETLHVFYPGEFNLHELLPLATVFVILFVYIYFSLRKIEPVKSKLGIAFSAVVSIFSCLCMSMGLCFFFGLTVSLNGNEIFPYLVVFVGLENVLVITKSITNTPAHLDVKIRVAQGLSREGWSITKNLLIQVTILTIGFGTFVSAIQELCILGIVGLVCDFFLQLLFFTTVLSIDIHRAESNYDKNNYYYYHSLPVQKVMSNKFGTAPYDKPYLRYFSAENKNLMRSKSHHNLTSSVVCQPTSYPANVLAQSAPMLNKIPKRLRLVNIWASTRFFQRAFMVALVMWMCFILYTAKFVQQVLQTDEIAKFHQKLQVPVGEGIQCKLSNLDKNIGSSNIVDTVNDLKLYSALMMDESSSSLSSVPNKPEHFESDDGDLSRFRHRDQDSHRRLSLYHWPVMMSLYNISLTGKFVTILPSIRLSHTVSPETATTMRNPNDKMADFQWKSLAVALDPLDFSTSDVSKSSSLLTETSDSPFIPRSPMEIALSCILVGVSVFVLAYMTMVLYRCICSRNYAEWRSSWATNSAQQEADTQVVLEAVPTALEGHFQEIECLISGGVFVISSCLLGDIRVWNSSDGDMITHIDRQKYFSSTKNPPETLTLELDHGHSDYESGSPPSVGEVDISCQIKSSRGITTDLNAYHIAQGLNDSKVYNRKKQKCDVFLKPNLNFSKLRFIEKSSADRLNQYKNGYDFETPYKLLLKEDGSGSVEELVTNAEKDGLEGLASSGGECWTTPVEHCNFMTENSDCGKNSINNTKAVPPIWCMDCLENVIAVGCSDGQIEFWDCTSGGLQCSFDDGSHVGVTSVKLCDNKVVVARLNGSLDLLQLDSQNRRQSDWGFTSFRRTHVRTGSAGSALDWEKPSENMKCRKLSTIKAHQQPIAVLECESGRILTGSQDHTLKVFRLDDISLQYTLHGHCGPITCMFIDKVVPFLSGSGSHDGLLCFWDLLTGACLYSTQAHDGSICALTYSASYVISLGTDDRICVWERFLGHLLNTISVVHTFCTSMVMLTHNLLITSKQGSLVMWDVRTGEPVRIVRLGNSDQSVFVKQILNLGDSVVCDYGSQLRIVKFPIITDKTE</sequence>
<proteinExistence type="inferred from homology"/>
<evidence type="ECO:0000256" key="5">
    <source>
        <dbReference type="ARBA" id="ARBA00019541"/>
    </source>
</evidence>
<dbReference type="SUPFAM" id="SSF50998">
    <property type="entry name" value="Quinoprotein alcohol dehydrogenase-like"/>
    <property type="match status" value="1"/>
</dbReference>
<comment type="subcellular location">
    <subcellularLocation>
        <location evidence="3">Cytoplasmic vesicle</location>
        <location evidence="3">COPII-coated vesicle membrane</location>
        <topology evidence="3">Multi-pass membrane protein</topology>
    </subcellularLocation>
    <subcellularLocation>
        <location evidence="1">Endoplasmic reticulum</location>
    </subcellularLocation>
    <subcellularLocation>
        <location evidence="2">Golgi apparatus membrane</location>
    </subcellularLocation>
</comment>
<evidence type="ECO:0000313" key="21">
    <source>
        <dbReference type="Proteomes" id="UP001359485"/>
    </source>
</evidence>
<feature type="transmembrane region" description="Helical" evidence="18">
    <location>
        <begin position="434"/>
        <end position="456"/>
    </location>
</feature>
<dbReference type="PANTHER" id="PTHR46378:SF1">
    <property type="entry name" value="STEROL REGULATORY ELEMENT-BINDING PROTEIN CLEAVAGE-ACTIVATING PROTEIN"/>
    <property type="match status" value="1"/>
</dbReference>
<organism evidence="20 21">
    <name type="scientific">Polyplax serrata</name>
    <name type="common">Common mouse louse</name>
    <dbReference type="NCBI Taxonomy" id="468196"/>
    <lineage>
        <taxon>Eukaryota</taxon>
        <taxon>Metazoa</taxon>
        <taxon>Ecdysozoa</taxon>
        <taxon>Arthropoda</taxon>
        <taxon>Hexapoda</taxon>
        <taxon>Insecta</taxon>
        <taxon>Pterygota</taxon>
        <taxon>Neoptera</taxon>
        <taxon>Paraneoptera</taxon>
        <taxon>Psocodea</taxon>
        <taxon>Troctomorpha</taxon>
        <taxon>Phthiraptera</taxon>
        <taxon>Anoplura</taxon>
        <taxon>Polyplacidae</taxon>
        <taxon>Polyplax</taxon>
    </lineage>
</organism>
<evidence type="ECO:0000259" key="19">
    <source>
        <dbReference type="PROSITE" id="PS50156"/>
    </source>
</evidence>
<dbReference type="Gene3D" id="1.20.1640.10">
    <property type="entry name" value="Multidrug efflux transporter AcrB transmembrane domain"/>
    <property type="match status" value="1"/>
</dbReference>
<dbReference type="PROSITE" id="PS50156">
    <property type="entry name" value="SSD"/>
    <property type="match status" value="1"/>
</dbReference>
<feature type="region of interest" description="Disordered" evidence="17">
    <location>
        <begin position="638"/>
        <end position="659"/>
    </location>
</feature>
<feature type="transmembrane region" description="Helical" evidence="18">
    <location>
        <begin position="329"/>
        <end position="356"/>
    </location>
</feature>
<dbReference type="Pfam" id="PF24017">
    <property type="entry name" value="Beta-prop_SCAP"/>
    <property type="match status" value="1"/>
</dbReference>
<keyword evidence="21" id="KW-1185">Reference proteome</keyword>
<keyword evidence="10" id="KW-0333">Golgi apparatus</keyword>
<evidence type="ECO:0000256" key="6">
    <source>
        <dbReference type="ARBA" id="ARBA00022548"/>
    </source>
</evidence>
<gene>
    <name evidence="20" type="ORF">RUM44_000196</name>
</gene>
<evidence type="ECO:0000256" key="4">
    <source>
        <dbReference type="ARBA" id="ARBA00007410"/>
    </source>
</evidence>
<keyword evidence="9" id="KW-0256">Endoplasmic reticulum</keyword>
<feature type="transmembrane region" description="Helical" evidence="18">
    <location>
        <begin position="674"/>
        <end position="693"/>
    </location>
</feature>
<evidence type="ECO:0000256" key="11">
    <source>
        <dbReference type="ARBA" id="ARBA00023098"/>
    </source>
</evidence>
<keyword evidence="18" id="KW-1133">Transmembrane helix</keyword>
<keyword evidence="6" id="KW-0153">Cholesterol metabolism</keyword>
<keyword evidence="12" id="KW-0446">Lipid-binding</keyword>
<reference evidence="20 21" key="1">
    <citation type="submission" date="2023-09" db="EMBL/GenBank/DDBJ databases">
        <title>Genomes of two closely related lineages of the louse Polyplax serrata with different host specificities.</title>
        <authorList>
            <person name="Martinu J."/>
            <person name="Tarabai H."/>
            <person name="Stefka J."/>
            <person name="Hypsa V."/>
        </authorList>
    </citation>
    <scope>NUCLEOTIDE SEQUENCE [LARGE SCALE GENOMIC DNA]</scope>
    <source>
        <strain evidence="20">98ZLc_SE</strain>
    </source>
</reference>
<evidence type="ECO:0000256" key="18">
    <source>
        <dbReference type="SAM" id="Phobius"/>
    </source>
</evidence>
<evidence type="ECO:0000256" key="3">
    <source>
        <dbReference type="ARBA" id="ARBA00004557"/>
    </source>
</evidence>
<evidence type="ECO:0000256" key="12">
    <source>
        <dbReference type="ARBA" id="ARBA00023121"/>
    </source>
</evidence>
<feature type="domain" description="SSD" evidence="19">
    <location>
        <begin position="298"/>
        <end position="456"/>
    </location>
</feature>
<evidence type="ECO:0000256" key="2">
    <source>
        <dbReference type="ARBA" id="ARBA00004394"/>
    </source>
</evidence>
<dbReference type="SMART" id="SM00320">
    <property type="entry name" value="WD40"/>
    <property type="match status" value="5"/>
</dbReference>
<keyword evidence="18" id="KW-0812">Transmembrane</keyword>
<feature type="transmembrane region" description="Helical" evidence="18">
    <location>
        <begin position="410"/>
        <end position="428"/>
    </location>
</feature>
<keyword evidence="8" id="KW-0677">Repeat</keyword>
<dbReference type="InterPro" id="IPR011047">
    <property type="entry name" value="Quinoprotein_ADH-like_sf"/>
</dbReference>
<dbReference type="InterPro" id="IPR001680">
    <property type="entry name" value="WD40_rpt"/>
</dbReference>
<keyword evidence="14" id="KW-1207">Sterol metabolism</keyword>
<evidence type="ECO:0000256" key="1">
    <source>
        <dbReference type="ARBA" id="ARBA00004240"/>
    </source>
</evidence>
<evidence type="ECO:0000256" key="13">
    <source>
        <dbReference type="ARBA" id="ARBA00023136"/>
    </source>
</evidence>